<dbReference type="CDD" id="cd18321">
    <property type="entry name" value="BTB_POZ_EloC"/>
    <property type="match status" value="1"/>
</dbReference>
<dbReference type="PANTHER" id="PTHR20648">
    <property type="entry name" value="ELONGIN-C"/>
    <property type="match status" value="1"/>
</dbReference>
<reference evidence="7" key="2">
    <citation type="submission" date="2023-06" db="EMBL/GenBank/DDBJ databases">
        <authorList>
            <consortium name="Lawrence Berkeley National Laboratory"/>
            <person name="Mondo S.J."/>
            <person name="Hensen N."/>
            <person name="Bonometti L."/>
            <person name="Westerberg I."/>
            <person name="Brannstrom I.O."/>
            <person name="Guillou S."/>
            <person name="Cros-Aarteil S."/>
            <person name="Calhoun S."/>
            <person name="Haridas S."/>
            <person name="Kuo A."/>
            <person name="Pangilinan J."/>
            <person name="Riley R."/>
            <person name="Labutti K."/>
            <person name="Andreopoulos B."/>
            <person name="Lipzen A."/>
            <person name="Chen C."/>
            <person name="Yanf M."/>
            <person name="Daum C."/>
            <person name="Ng V."/>
            <person name="Clum A."/>
            <person name="Steindorff A."/>
            <person name="Ohm R."/>
            <person name="Martin F."/>
            <person name="Silar P."/>
            <person name="Natvig D."/>
            <person name="Lalanne C."/>
            <person name="Gautier V."/>
            <person name="Ament-Velasquez S.L."/>
            <person name="Kruys A."/>
            <person name="Hutchinson M.I."/>
            <person name="Powell A.J."/>
            <person name="Barry K."/>
            <person name="Miller A.N."/>
            <person name="Grigoriev I.V."/>
            <person name="Debuchy R."/>
            <person name="Gladieux P."/>
            <person name="Thoren M.H."/>
            <person name="Johannesson H."/>
        </authorList>
    </citation>
    <scope>NUCLEOTIDE SEQUENCE</scope>
    <source>
        <strain evidence="7">PSN324</strain>
    </source>
</reference>
<evidence type="ECO:0000313" key="8">
    <source>
        <dbReference type="Proteomes" id="UP001321749"/>
    </source>
</evidence>
<dbReference type="InterPro" id="IPR039948">
    <property type="entry name" value="ELC1"/>
</dbReference>
<dbReference type="InterPro" id="IPR016073">
    <property type="entry name" value="Skp1_comp_POZ"/>
</dbReference>
<comment type="caution">
    <text evidence="7">The sequence shown here is derived from an EMBL/GenBank/DDBJ whole genome shotgun (WGS) entry which is preliminary data.</text>
</comment>
<keyword evidence="8" id="KW-1185">Reference proteome</keyword>
<name>A0AAV9I188_9PEZI</name>
<dbReference type="SMART" id="SM00512">
    <property type="entry name" value="Skp1"/>
    <property type="match status" value="1"/>
</dbReference>
<comment type="function">
    <text evidence="5">Essential component of the SCF (SKP1-CUL1-F-box protein) E3 ubiquitin ligase complexes, which mediate the ubiquitination and subsequent proteasomal degradation of target proteins. Controls sulfur metabolite repression, probably by mediating the inactivation or degradation of the metR transcription factor.</text>
</comment>
<gene>
    <name evidence="7" type="ORF">QBC42DRAFT_248093</name>
</gene>
<evidence type="ECO:0000256" key="2">
    <source>
        <dbReference type="ARBA" id="ARBA00009993"/>
    </source>
</evidence>
<evidence type="ECO:0000256" key="1">
    <source>
        <dbReference type="ARBA" id="ARBA00004123"/>
    </source>
</evidence>
<feature type="domain" description="SKP1 component POZ" evidence="6">
    <location>
        <begin position="16"/>
        <end position="75"/>
    </location>
</feature>
<comment type="similarity">
    <text evidence="2">Belongs to the SKP1 family.</text>
</comment>
<proteinExistence type="inferred from homology"/>
<dbReference type="FunFam" id="3.30.710.10:FF:000035">
    <property type="entry name" value="Elongin C transcription elongation factor"/>
    <property type="match status" value="1"/>
</dbReference>
<reference evidence="7" key="1">
    <citation type="journal article" date="2023" name="Mol. Phylogenet. Evol.">
        <title>Genome-scale phylogeny and comparative genomics of the fungal order Sordariales.</title>
        <authorList>
            <person name="Hensen N."/>
            <person name="Bonometti L."/>
            <person name="Westerberg I."/>
            <person name="Brannstrom I.O."/>
            <person name="Guillou S."/>
            <person name="Cros-Aarteil S."/>
            <person name="Calhoun S."/>
            <person name="Haridas S."/>
            <person name="Kuo A."/>
            <person name="Mondo S."/>
            <person name="Pangilinan J."/>
            <person name="Riley R."/>
            <person name="LaButti K."/>
            <person name="Andreopoulos B."/>
            <person name="Lipzen A."/>
            <person name="Chen C."/>
            <person name="Yan M."/>
            <person name="Daum C."/>
            <person name="Ng V."/>
            <person name="Clum A."/>
            <person name="Steindorff A."/>
            <person name="Ohm R.A."/>
            <person name="Martin F."/>
            <person name="Silar P."/>
            <person name="Natvig D.O."/>
            <person name="Lalanne C."/>
            <person name="Gautier V."/>
            <person name="Ament-Velasquez S.L."/>
            <person name="Kruys A."/>
            <person name="Hutchinson M.I."/>
            <person name="Powell A.J."/>
            <person name="Barry K."/>
            <person name="Miller A.N."/>
            <person name="Grigoriev I.V."/>
            <person name="Debuchy R."/>
            <person name="Gladieux P."/>
            <person name="Hiltunen Thoren M."/>
            <person name="Johannesson H."/>
        </authorList>
    </citation>
    <scope>NUCLEOTIDE SEQUENCE</scope>
    <source>
        <strain evidence="7">PSN324</strain>
    </source>
</reference>
<dbReference type="Gene3D" id="3.30.710.10">
    <property type="entry name" value="Potassium Channel Kv1.1, Chain A"/>
    <property type="match status" value="1"/>
</dbReference>
<dbReference type="Proteomes" id="UP001321749">
    <property type="component" value="Unassembled WGS sequence"/>
</dbReference>
<dbReference type="InterPro" id="IPR001232">
    <property type="entry name" value="SKP1-like"/>
</dbReference>
<evidence type="ECO:0000256" key="4">
    <source>
        <dbReference type="ARBA" id="ARBA00023242"/>
    </source>
</evidence>
<protein>
    <recommendedName>
        <fullName evidence="3">Elongin-C</fullName>
    </recommendedName>
</protein>
<dbReference type="GO" id="GO:0006511">
    <property type="term" value="P:ubiquitin-dependent protein catabolic process"/>
    <property type="evidence" value="ECO:0007669"/>
    <property type="project" value="InterPro"/>
</dbReference>
<evidence type="ECO:0000256" key="5">
    <source>
        <dbReference type="ARBA" id="ARBA00045385"/>
    </source>
</evidence>
<evidence type="ECO:0000259" key="6">
    <source>
        <dbReference type="Pfam" id="PF03931"/>
    </source>
</evidence>
<organism evidence="7 8">
    <name type="scientific">Cladorrhinum samala</name>
    <dbReference type="NCBI Taxonomy" id="585594"/>
    <lineage>
        <taxon>Eukaryota</taxon>
        <taxon>Fungi</taxon>
        <taxon>Dikarya</taxon>
        <taxon>Ascomycota</taxon>
        <taxon>Pezizomycotina</taxon>
        <taxon>Sordariomycetes</taxon>
        <taxon>Sordariomycetidae</taxon>
        <taxon>Sordariales</taxon>
        <taxon>Podosporaceae</taxon>
        <taxon>Cladorrhinum</taxon>
    </lineage>
</organism>
<dbReference type="SUPFAM" id="SSF54695">
    <property type="entry name" value="POZ domain"/>
    <property type="match status" value="1"/>
</dbReference>
<sequence>MANDAAINGYSEEGKYITLISSDGFEYVVLREATEISPTIKSMLRNPFSESRTGRCDFPEIRSVVLEKVVEYFHYWYKNRDKDDVPDMNIPVEICLELLMAADYLGLDAKPTQPAIRD</sequence>
<comment type="subcellular location">
    <subcellularLocation>
        <location evidence="1">Nucleus</location>
    </subcellularLocation>
</comment>
<evidence type="ECO:0000256" key="3">
    <source>
        <dbReference type="ARBA" id="ARBA00021347"/>
    </source>
</evidence>
<evidence type="ECO:0000313" key="7">
    <source>
        <dbReference type="EMBL" id="KAK4465950.1"/>
    </source>
</evidence>
<dbReference type="Pfam" id="PF03931">
    <property type="entry name" value="Skp1_POZ"/>
    <property type="match status" value="1"/>
</dbReference>
<dbReference type="EMBL" id="MU864935">
    <property type="protein sequence ID" value="KAK4465950.1"/>
    <property type="molecule type" value="Genomic_DNA"/>
</dbReference>
<dbReference type="AlphaFoldDB" id="A0AAV9I188"/>
<accession>A0AAV9I188</accession>
<dbReference type="GO" id="GO:0005634">
    <property type="term" value="C:nucleus"/>
    <property type="evidence" value="ECO:0007669"/>
    <property type="project" value="UniProtKB-SubCell"/>
</dbReference>
<dbReference type="InterPro" id="IPR011333">
    <property type="entry name" value="SKP1/BTB/POZ_sf"/>
</dbReference>
<keyword evidence="4" id="KW-0539">Nucleus</keyword>